<dbReference type="InterPro" id="IPR027417">
    <property type="entry name" value="P-loop_NTPase"/>
</dbReference>
<keyword evidence="7" id="KW-1185">Reference proteome</keyword>
<dbReference type="EMBL" id="SOHK01000012">
    <property type="protein sequence ID" value="TFD66293.1"/>
    <property type="molecule type" value="Genomic_DNA"/>
</dbReference>
<dbReference type="GO" id="GO:0005524">
    <property type="term" value="F:ATP binding"/>
    <property type="evidence" value="ECO:0007669"/>
    <property type="project" value="UniProtKB-KW"/>
</dbReference>
<sequence>MGTVSLDHVTKSYAGNVVLNDVSLNIEDGEFVSLLGPSGCGKTTLLRAVAGLHGIESGRILIDGADVTALTPQQRPIGMVFQQYSLFPNMSVRQNIAFPLTVMRIPRAQIESRVDEMVELIDLKKHEHKRPNQLSGGQQQRVALARALAPQPRVLLLDEPLSALDALVRTRLRDQLRAIQRAVGITTIFVTHDQSEALAISDKVVLMRQGEIEQVDTPEGIYLKPRTKHAAKFIGSRSVVKVEANAGLLEWHGLFEIDSPVVDGTRVECTFRSEDVFVQLPGKDASGVAARVDVMIFLGATSTLQLTLCGQADSLEVRQVVAQVPAKVARRLVEGDTVIVLVRPEDITVFVDGTLMDRAAPLLAVSRV</sequence>
<dbReference type="GO" id="GO:0015418">
    <property type="term" value="F:ABC-type quaternary ammonium compound transporting activity"/>
    <property type="evidence" value="ECO:0007669"/>
    <property type="project" value="UniProtKB-EC"/>
</dbReference>
<keyword evidence="1" id="KW-0813">Transport</keyword>
<dbReference type="GO" id="GO:0043190">
    <property type="term" value="C:ATP-binding cassette (ABC) transporter complex"/>
    <property type="evidence" value="ECO:0007669"/>
    <property type="project" value="InterPro"/>
</dbReference>
<dbReference type="SUPFAM" id="SSF52540">
    <property type="entry name" value="P-loop containing nucleoside triphosphate hydrolases"/>
    <property type="match status" value="1"/>
</dbReference>
<dbReference type="PROSITE" id="PS50893">
    <property type="entry name" value="ABC_TRANSPORTER_2"/>
    <property type="match status" value="1"/>
</dbReference>
<name>A0A4R9AP45_9MICO</name>
<feature type="domain" description="ABC transporter" evidence="5">
    <location>
        <begin position="4"/>
        <end position="234"/>
    </location>
</feature>
<evidence type="ECO:0000313" key="7">
    <source>
        <dbReference type="Proteomes" id="UP000298154"/>
    </source>
</evidence>
<keyword evidence="3 6" id="KW-0067">ATP-binding</keyword>
<dbReference type="OrthoDB" id="9802264at2"/>
<dbReference type="PROSITE" id="PS00211">
    <property type="entry name" value="ABC_TRANSPORTER_1"/>
    <property type="match status" value="1"/>
</dbReference>
<evidence type="ECO:0000259" key="5">
    <source>
        <dbReference type="PROSITE" id="PS50893"/>
    </source>
</evidence>
<gene>
    <name evidence="6" type="ORF">E3T47_07210</name>
</gene>
<dbReference type="Proteomes" id="UP000298154">
    <property type="component" value="Unassembled WGS sequence"/>
</dbReference>
<protein>
    <recommendedName>
        <fullName evidence="4">ABC-type quaternary amine transporter</fullName>
        <ecNumber evidence="4">7.6.2.9</ecNumber>
    </recommendedName>
</protein>
<evidence type="ECO:0000256" key="3">
    <source>
        <dbReference type="ARBA" id="ARBA00022840"/>
    </source>
</evidence>
<dbReference type="GO" id="GO:0016887">
    <property type="term" value="F:ATP hydrolysis activity"/>
    <property type="evidence" value="ECO:0007669"/>
    <property type="project" value="InterPro"/>
</dbReference>
<evidence type="ECO:0000313" key="6">
    <source>
        <dbReference type="EMBL" id="TFD66293.1"/>
    </source>
</evidence>
<dbReference type="Gene3D" id="3.40.50.300">
    <property type="entry name" value="P-loop containing nucleotide triphosphate hydrolases"/>
    <property type="match status" value="1"/>
</dbReference>
<accession>A0A4R9AP45</accession>
<dbReference type="InterPro" id="IPR003439">
    <property type="entry name" value="ABC_transporter-like_ATP-bd"/>
</dbReference>
<dbReference type="InterPro" id="IPR017871">
    <property type="entry name" value="ABC_transporter-like_CS"/>
</dbReference>
<dbReference type="InterPro" id="IPR013611">
    <property type="entry name" value="Transp-assoc_OB_typ2"/>
</dbReference>
<dbReference type="AlphaFoldDB" id="A0A4R9AP45"/>
<proteinExistence type="predicted"/>
<dbReference type="SMART" id="SM00382">
    <property type="entry name" value="AAA"/>
    <property type="match status" value="1"/>
</dbReference>
<dbReference type="PANTHER" id="PTHR42781:SF4">
    <property type="entry name" value="SPERMIDINE_PUTRESCINE IMPORT ATP-BINDING PROTEIN POTA"/>
    <property type="match status" value="1"/>
</dbReference>
<keyword evidence="2" id="KW-0547">Nucleotide-binding</keyword>
<dbReference type="InterPro" id="IPR003593">
    <property type="entry name" value="AAA+_ATPase"/>
</dbReference>
<evidence type="ECO:0000256" key="2">
    <source>
        <dbReference type="ARBA" id="ARBA00022741"/>
    </source>
</evidence>
<organism evidence="6 7">
    <name type="scientific">Cryobacterium ruanii</name>
    <dbReference type="NCBI Taxonomy" id="1259197"/>
    <lineage>
        <taxon>Bacteria</taxon>
        <taxon>Bacillati</taxon>
        <taxon>Actinomycetota</taxon>
        <taxon>Actinomycetes</taxon>
        <taxon>Micrococcales</taxon>
        <taxon>Microbacteriaceae</taxon>
        <taxon>Cryobacterium</taxon>
    </lineage>
</organism>
<dbReference type="EC" id="7.6.2.9" evidence="4"/>
<reference evidence="6 7" key="1">
    <citation type="submission" date="2019-03" db="EMBL/GenBank/DDBJ databases">
        <title>Genomics of glacier-inhabiting Cryobacterium strains.</title>
        <authorList>
            <person name="Liu Q."/>
            <person name="Xin Y.-H."/>
        </authorList>
    </citation>
    <scope>NUCLEOTIDE SEQUENCE [LARGE SCALE GENOMIC DNA]</scope>
    <source>
        <strain evidence="6 7">Sr36</strain>
    </source>
</reference>
<dbReference type="InterPro" id="IPR008995">
    <property type="entry name" value="Mo/tungstate-bd_C_term_dom"/>
</dbReference>
<comment type="caution">
    <text evidence="6">The sequence shown here is derived from an EMBL/GenBank/DDBJ whole genome shotgun (WGS) entry which is preliminary data.</text>
</comment>
<evidence type="ECO:0000256" key="4">
    <source>
        <dbReference type="ARBA" id="ARBA00066388"/>
    </source>
</evidence>
<dbReference type="Pfam" id="PF00005">
    <property type="entry name" value="ABC_tran"/>
    <property type="match status" value="1"/>
</dbReference>
<evidence type="ECO:0000256" key="1">
    <source>
        <dbReference type="ARBA" id="ARBA00022448"/>
    </source>
</evidence>
<dbReference type="FunFam" id="3.40.50.300:FF:000425">
    <property type="entry name" value="Probable ABC transporter, ATP-binding subunit"/>
    <property type="match status" value="1"/>
</dbReference>
<dbReference type="SUPFAM" id="SSF50331">
    <property type="entry name" value="MOP-like"/>
    <property type="match status" value="1"/>
</dbReference>
<dbReference type="InterPro" id="IPR050093">
    <property type="entry name" value="ABC_SmlMolc_Importer"/>
</dbReference>
<dbReference type="PANTHER" id="PTHR42781">
    <property type="entry name" value="SPERMIDINE/PUTRESCINE IMPORT ATP-BINDING PROTEIN POTA"/>
    <property type="match status" value="1"/>
</dbReference>
<dbReference type="Pfam" id="PF08402">
    <property type="entry name" value="TOBE_2"/>
    <property type="match status" value="1"/>
</dbReference>